<evidence type="ECO:0000256" key="3">
    <source>
        <dbReference type="SAM" id="MobiDB-lite"/>
    </source>
</evidence>
<dbReference type="PANTHER" id="PTHR13890:SF31">
    <property type="entry name" value="MAGNESIUM TRANSPORTER MRS2-2-RELATED"/>
    <property type="match status" value="1"/>
</dbReference>
<comment type="function">
    <text evidence="2">Magnesium transporter that may mediate the influx of magnesium.</text>
</comment>
<dbReference type="CDD" id="cd12823">
    <property type="entry name" value="Mrs2_Mfm1p-like"/>
    <property type="match status" value="1"/>
</dbReference>
<keyword evidence="5" id="KW-1185">Reference proteome</keyword>
<keyword evidence="2" id="KW-0406">Ion transport</keyword>
<dbReference type="EMBL" id="JALJOQ010000058">
    <property type="protein sequence ID" value="KAK9803551.1"/>
    <property type="molecule type" value="Genomic_DNA"/>
</dbReference>
<dbReference type="Gene3D" id="1.20.58.340">
    <property type="entry name" value="Magnesium transport protein CorA, transmembrane region"/>
    <property type="match status" value="1"/>
</dbReference>
<keyword evidence="2" id="KW-0460">Magnesium</keyword>
<name>A0AAW1P4N2_9CHLO</name>
<evidence type="ECO:0000256" key="2">
    <source>
        <dbReference type="RuleBase" id="RU366041"/>
    </source>
</evidence>
<reference evidence="4 5" key="1">
    <citation type="journal article" date="2024" name="Nat. Commun.">
        <title>Phylogenomics reveals the evolutionary origins of lichenization in chlorophyte algae.</title>
        <authorList>
            <person name="Puginier C."/>
            <person name="Libourel C."/>
            <person name="Otte J."/>
            <person name="Skaloud P."/>
            <person name="Haon M."/>
            <person name="Grisel S."/>
            <person name="Petersen M."/>
            <person name="Berrin J.G."/>
            <person name="Delaux P.M."/>
            <person name="Dal Grande F."/>
            <person name="Keller J."/>
        </authorList>
    </citation>
    <scope>NUCLEOTIDE SEQUENCE [LARGE SCALE GENOMIC DNA]</scope>
    <source>
        <strain evidence="4 5">SAG 2036</strain>
    </source>
</reference>
<dbReference type="GO" id="GO:0015095">
    <property type="term" value="F:magnesium ion transmembrane transporter activity"/>
    <property type="evidence" value="ECO:0007669"/>
    <property type="project" value="TreeGrafter"/>
</dbReference>
<accession>A0AAW1P4N2</accession>
<comment type="subcellular location">
    <subcellularLocation>
        <location evidence="2">Membrane</location>
        <topology evidence="2">Multi-pass membrane protein</topology>
    </subcellularLocation>
</comment>
<feature type="compositionally biased region" description="Basic and acidic residues" evidence="3">
    <location>
        <begin position="292"/>
        <end position="307"/>
    </location>
</feature>
<evidence type="ECO:0000313" key="4">
    <source>
        <dbReference type="EMBL" id="KAK9803551.1"/>
    </source>
</evidence>
<comment type="similarity">
    <text evidence="1 2">Belongs to the CorA metal ion transporter (MIT) (TC 1.A.35.5) family.</text>
</comment>
<gene>
    <name evidence="4" type="ORF">WJX73_008351</name>
</gene>
<dbReference type="PANTHER" id="PTHR13890">
    <property type="entry name" value="RNA SPLICING PROTEIN MRS2, MITOCHONDRIAL"/>
    <property type="match status" value="1"/>
</dbReference>
<protein>
    <recommendedName>
        <fullName evidence="2">Magnesium transporter</fullName>
    </recommendedName>
</protein>
<evidence type="ECO:0000313" key="5">
    <source>
        <dbReference type="Proteomes" id="UP001465755"/>
    </source>
</evidence>
<dbReference type="AlphaFoldDB" id="A0AAW1P4N2"/>
<organism evidence="4 5">
    <name type="scientific">Symbiochloris irregularis</name>
    <dbReference type="NCBI Taxonomy" id="706552"/>
    <lineage>
        <taxon>Eukaryota</taxon>
        <taxon>Viridiplantae</taxon>
        <taxon>Chlorophyta</taxon>
        <taxon>core chlorophytes</taxon>
        <taxon>Trebouxiophyceae</taxon>
        <taxon>Trebouxiales</taxon>
        <taxon>Trebouxiaceae</taxon>
        <taxon>Symbiochloris</taxon>
    </lineage>
</organism>
<keyword evidence="2" id="KW-0472">Membrane</keyword>
<feature type="region of interest" description="Disordered" evidence="3">
    <location>
        <begin position="288"/>
        <end position="347"/>
    </location>
</feature>
<feature type="transmembrane region" description="Helical" evidence="2">
    <location>
        <begin position="423"/>
        <end position="448"/>
    </location>
</feature>
<feature type="transmembrane region" description="Helical" evidence="2">
    <location>
        <begin position="460"/>
        <end position="484"/>
    </location>
</feature>
<dbReference type="Pfam" id="PF22099">
    <property type="entry name" value="MRS2-like"/>
    <property type="match status" value="1"/>
</dbReference>
<sequence length="514" mass="56981">MARSGALFGGNNGSDVTRASLLPTPAETALKTKQKSGAIHVGAPRGWLKLDGQGRITHVQVDKHGLVMQFGVPYRDLRMLDPLVPMPYPSSIFIREKALVVNLESIRMLICDDQVYVLSVPAAGQPGNGRTPDAEHYFIRDLVVRLQAGQVNPDGSPLNRESMNMHLDRHMPYELRALECALAVAVRILSRDCAELDAEARSPLERLTHKVTKIDLQRVRNVKSIMNKLMGRVGRIKQELERILDDDEDMADMYLGRRRQLEALEEMTNHTTSPRRMSSLAKDAQYFSTARPKLDSESAEKVTKDSGTEEILLPGETAPIKIPKTHSEDRDPSTRRRSTEEGDFQPHSHEEAAAILEHLDDIRRNLPAAGVDPHDIEACEALLESYFMQVDYLMNGLVMLKEHVDDTEDLINIELDNRRNELVALNVVVGITTASITLIAAVASIFGMNLYPLPISDGPGHFIAVVTISCGVALLCWIGVLLYARAKRLLFVGTPAHSTLGGRNAIVDPSKYLD</sequence>
<keyword evidence="2" id="KW-1133">Transmembrane helix</keyword>
<dbReference type="GO" id="GO:0016020">
    <property type="term" value="C:membrane"/>
    <property type="evidence" value="ECO:0007669"/>
    <property type="project" value="UniProtKB-SubCell"/>
</dbReference>
<dbReference type="Proteomes" id="UP001465755">
    <property type="component" value="Unassembled WGS sequence"/>
</dbReference>
<dbReference type="InterPro" id="IPR039204">
    <property type="entry name" value="MRS2-like"/>
</dbReference>
<feature type="compositionally biased region" description="Basic and acidic residues" evidence="3">
    <location>
        <begin position="325"/>
        <end position="347"/>
    </location>
</feature>
<keyword evidence="2" id="KW-0812">Transmembrane</keyword>
<proteinExistence type="inferred from homology"/>
<keyword evidence="2" id="KW-0813">Transport</keyword>
<comment type="caution">
    <text evidence="4">The sequence shown here is derived from an EMBL/GenBank/DDBJ whole genome shotgun (WGS) entry which is preliminary data.</text>
</comment>
<evidence type="ECO:0000256" key="1">
    <source>
        <dbReference type="ARBA" id="ARBA00007535"/>
    </source>
</evidence>
<dbReference type="Gene3D" id="2.40.128.330">
    <property type="match status" value="1"/>
</dbReference>